<name>A0AAD5S5G9_9PEZI</name>
<keyword evidence="5" id="KW-1185">Reference proteome</keyword>
<dbReference type="InterPro" id="IPR036291">
    <property type="entry name" value="NAD(P)-bd_dom_sf"/>
</dbReference>
<evidence type="ECO:0000313" key="5">
    <source>
        <dbReference type="Proteomes" id="UP001201980"/>
    </source>
</evidence>
<evidence type="ECO:0000256" key="2">
    <source>
        <dbReference type="ARBA" id="ARBA00022857"/>
    </source>
</evidence>
<proteinExistence type="inferred from homology"/>
<organism evidence="4 5">
    <name type="scientific">Zalerion maritima</name>
    <dbReference type="NCBI Taxonomy" id="339359"/>
    <lineage>
        <taxon>Eukaryota</taxon>
        <taxon>Fungi</taxon>
        <taxon>Dikarya</taxon>
        <taxon>Ascomycota</taxon>
        <taxon>Pezizomycotina</taxon>
        <taxon>Sordariomycetes</taxon>
        <taxon>Lulworthiomycetidae</taxon>
        <taxon>Lulworthiales</taxon>
        <taxon>Lulworthiaceae</taxon>
        <taxon>Zalerion</taxon>
    </lineage>
</organism>
<dbReference type="CDD" id="cd05233">
    <property type="entry name" value="SDR_c"/>
    <property type="match status" value="1"/>
</dbReference>
<accession>A0AAD5S5G9</accession>
<dbReference type="Gene3D" id="3.40.50.720">
    <property type="entry name" value="NAD(P)-binding Rossmann-like Domain"/>
    <property type="match status" value="1"/>
</dbReference>
<dbReference type="InterPro" id="IPR020904">
    <property type="entry name" value="Sc_DH/Rdtase_CS"/>
</dbReference>
<comment type="similarity">
    <text evidence="1">Belongs to the short-chain dehydrogenases/reductases (SDR) family.</text>
</comment>
<gene>
    <name evidence="4" type="ORF">MKZ38_001493</name>
</gene>
<reference evidence="4" key="1">
    <citation type="submission" date="2022-07" db="EMBL/GenBank/DDBJ databases">
        <title>Draft genome sequence of Zalerion maritima ATCC 34329, a (micro)plastics degrading marine fungus.</title>
        <authorList>
            <person name="Paco A."/>
            <person name="Goncalves M.F.M."/>
            <person name="Rocha-Santos T.A.P."/>
            <person name="Alves A."/>
        </authorList>
    </citation>
    <scope>NUCLEOTIDE SEQUENCE</scope>
    <source>
        <strain evidence="4">ATCC 34329</strain>
    </source>
</reference>
<dbReference type="InterPro" id="IPR052178">
    <property type="entry name" value="Sec_Metab_Biosynth_SDR"/>
</dbReference>
<dbReference type="PANTHER" id="PTHR43618">
    <property type="entry name" value="7-ALPHA-HYDROXYSTEROID DEHYDROGENASE"/>
    <property type="match status" value="1"/>
</dbReference>
<dbReference type="PRINTS" id="PR00081">
    <property type="entry name" value="GDHRDH"/>
</dbReference>
<comment type="caution">
    <text evidence="4">The sequence shown here is derived from an EMBL/GenBank/DDBJ whole genome shotgun (WGS) entry which is preliminary data.</text>
</comment>
<dbReference type="Proteomes" id="UP001201980">
    <property type="component" value="Unassembled WGS sequence"/>
</dbReference>
<dbReference type="SUPFAM" id="SSF51735">
    <property type="entry name" value="NAD(P)-binding Rossmann-fold domains"/>
    <property type="match status" value="1"/>
</dbReference>
<sequence>MSSDGNSYESSADGDEGNPKLQAVNLFNVNGIVAVVTGGGSGIGFMIANALANNGAKRVFIAGRRLDVLNDAARRIGLANVMPLYCDVTSKVSLGSLVSLIEGDTGYVNVVFANAGIGESPPDSLVWVLDRQRSRPSWVGFPTDRLKIFVRIGGPNAPTPDARSMSLEQWAKANLEHPMEDFTSTFNVNVSSVWYTAMAFLPLLDRGNKVRNVTQSSQVVATSSIAAFNKAAPGGSAYGISKAAVVHMMKMLGTALPQWGIRANCMAPGLFPSEMADPIIARAGGPQSVPIPLGRIGDEEDMAGLVLYLASRAGAYLNGNTVLLDGGRLTCFPSTF</sequence>
<dbReference type="Pfam" id="PF00106">
    <property type="entry name" value="adh_short"/>
    <property type="match status" value="1"/>
</dbReference>
<dbReference type="PANTHER" id="PTHR43618:SF18">
    <property type="entry name" value="SHORT CHAIN DEHYDROGENASE_REDUCTASE FAMILY (AFU_ORTHOLOGUE AFUA_5G12480)"/>
    <property type="match status" value="1"/>
</dbReference>
<dbReference type="EMBL" id="JAKWBI020000013">
    <property type="protein sequence ID" value="KAJ2906512.1"/>
    <property type="molecule type" value="Genomic_DNA"/>
</dbReference>
<dbReference type="AlphaFoldDB" id="A0AAD5S5G9"/>
<evidence type="ECO:0000256" key="1">
    <source>
        <dbReference type="ARBA" id="ARBA00006484"/>
    </source>
</evidence>
<keyword evidence="3" id="KW-0560">Oxidoreductase</keyword>
<dbReference type="InterPro" id="IPR002347">
    <property type="entry name" value="SDR_fam"/>
</dbReference>
<evidence type="ECO:0000256" key="3">
    <source>
        <dbReference type="ARBA" id="ARBA00023002"/>
    </source>
</evidence>
<evidence type="ECO:0000313" key="4">
    <source>
        <dbReference type="EMBL" id="KAJ2906512.1"/>
    </source>
</evidence>
<dbReference type="Pfam" id="PF13561">
    <property type="entry name" value="adh_short_C2"/>
    <property type="match status" value="1"/>
</dbReference>
<protein>
    <submittedName>
        <fullName evidence="4">Uncharacterized protein</fullName>
    </submittedName>
</protein>
<dbReference type="GO" id="GO:0016491">
    <property type="term" value="F:oxidoreductase activity"/>
    <property type="evidence" value="ECO:0007669"/>
    <property type="project" value="UniProtKB-KW"/>
</dbReference>
<dbReference type="PROSITE" id="PS00061">
    <property type="entry name" value="ADH_SHORT"/>
    <property type="match status" value="1"/>
</dbReference>
<keyword evidence="2" id="KW-0521">NADP</keyword>